<feature type="compositionally biased region" description="Polar residues" evidence="1">
    <location>
        <begin position="388"/>
        <end position="400"/>
    </location>
</feature>
<name>A0AA35SJC2_GEOBA</name>
<keyword evidence="4" id="KW-1185">Reference proteome</keyword>
<organism evidence="3 4">
    <name type="scientific">Geodia barretti</name>
    <name type="common">Barrett's horny sponge</name>
    <dbReference type="NCBI Taxonomy" id="519541"/>
    <lineage>
        <taxon>Eukaryota</taxon>
        <taxon>Metazoa</taxon>
        <taxon>Porifera</taxon>
        <taxon>Demospongiae</taxon>
        <taxon>Heteroscleromorpha</taxon>
        <taxon>Tetractinellida</taxon>
        <taxon>Astrophorina</taxon>
        <taxon>Geodiidae</taxon>
        <taxon>Geodia</taxon>
    </lineage>
</organism>
<protein>
    <submittedName>
        <fullName evidence="3">N-glycosidase YbiA</fullName>
    </submittedName>
</protein>
<dbReference type="EMBL" id="CASHTH010002431">
    <property type="protein sequence ID" value="CAI8029731.1"/>
    <property type="molecule type" value="Genomic_DNA"/>
</dbReference>
<dbReference type="Pfam" id="PF08719">
    <property type="entry name" value="NADAR"/>
    <property type="match status" value="1"/>
</dbReference>
<dbReference type="SUPFAM" id="SSF143990">
    <property type="entry name" value="YbiA-like"/>
    <property type="match status" value="1"/>
</dbReference>
<evidence type="ECO:0000256" key="1">
    <source>
        <dbReference type="SAM" id="MobiDB-lite"/>
    </source>
</evidence>
<accession>A0AA35SJC2</accession>
<feature type="domain" description="NADAR" evidence="2">
    <location>
        <begin position="154"/>
        <end position="294"/>
    </location>
</feature>
<dbReference type="Proteomes" id="UP001174909">
    <property type="component" value="Unassembled WGS sequence"/>
</dbReference>
<feature type="compositionally biased region" description="Polar residues" evidence="1">
    <location>
        <begin position="341"/>
        <end position="355"/>
    </location>
</feature>
<dbReference type="AlphaFoldDB" id="A0AA35SJC2"/>
<dbReference type="CDD" id="cd15457">
    <property type="entry name" value="NADAR"/>
    <property type="match status" value="1"/>
</dbReference>
<comment type="caution">
    <text evidence="3">The sequence shown here is derived from an EMBL/GenBank/DDBJ whole genome shotgun (WGS) entry which is preliminary data.</text>
</comment>
<gene>
    <name evidence="3" type="ORF">GBAR_LOCUS16863</name>
</gene>
<sequence length="452" mass="51084">MKNCRPTVSETMDHGVTVCEPSLNAFLITLTSARGVGHQVVCIQCHGRVSSEATSRTHAKDSNLTSVLVNAAHFILVRIRPTPENATSRPSRSSYVQTFPDGNKPCFVEGTRVHDTTVGCSRCPAGECSLTAGAVAGPQNLRFTLLPLSLCPIYFYNRGEPYYEFTNFYEIMVCIDGQDWLTTEHYFQAQKFVGTPLVRTIRLMERPRDAFDKSRDPRYSHWRRSDWEEMKEDIMFKALQAKFTQHEKLKRMLVGTKDRQLVERSPHDSYWGDGGDGSGKNRLGALLMRLRDDLTPKPETSHQSNTHTWPPSPPGAVHSHRTTSPSSQHQPLPKSDRSTKPHSSQSLPRQDMGNQHKSREAELRSQSAFQQNPAHYKAQPRDYPPPTYQQHLSSADFSGNPNLPPTSELVVPGAVVLLFHNQLQILPRFLLHPKYRQVSITTHPTSSWHQSQ</sequence>
<evidence type="ECO:0000259" key="2">
    <source>
        <dbReference type="Pfam" id="PF08719"/>
    </source>
</evidence>
<evidence type="ECO:0000313" key="4">
    <source>
        <dbReference type="Proteomes" id="UP001174909"/>
    </source>
</evidence>
<evidence type="ECO:0000313" key="3">
    <source>
        <dbReference type="EMBL" id="CAI8029731.1"/>
    </source>
</evidence>
<dbReference type="InterPro" id="IPR037238">
    <property type="entry name" value="YbiA-like_sf"/>
</dbReference>
<dbReference type="InterPro" id="IPR012816">
    <property type="entry name" value="NADAR"/>
</dbReference>
<dbReference type="NCBIfam" id="TIGR02464">
    <property type="entry name" value="ribofla_fusion"/>
    <property type="match status" value="1"/>
</dbReference>
<reference evidence="3" key="1">
    <citation type="submission" date="2023-03" db="EMBL/GenBank/DDBJ databases">
        <authorList>
            <person name="Steffen K."/>
            <person name="Cardenas P."/>
        </authorList>
    </citation>
    <scope>NUCLEOTIDE SEQUENCE</scope>
</reference>
<feature type="compositionally biased region" description="Polar residues" evidence="1">
    <location>
        <begin position="364"/>
        <end position="373"/>
    </location>
</feature>
<proteinExistence type="predicted"/>
<dbReference type="Gene3D" id="1.10.357.40">
    <property type="entry name" value="YbiA-like"/>
    <property type="match status" value="1"/>
</dbReference>
<feature type="region of interest" description="Disordered" evidence="1">
    <location>
        <begin position="295"/>
        <end position="400"/>
    </location>
</feature>